<gene>
    <name evidence="1" type="ORF">B0J15DRAFT_517472</name>
</gene>
<dbReference type="GO" id="GO:0001228">
    <property type="term" value="F:DNA-binding transcription activator activity, RNA polymerase II-specific"/>
    <property type="evidence" value="ECO:0007669"/>
    <property type="project" value="TreeGrafter"/>
</dbReference>
<proteinExistence type="predicted"/>
<sequence>MASSPALLRPRDRHMFSLDHMSLLFSIRSNPAGFIKCDEPSGAVKYDIIERRALSLHNALVAGLSASRMLPRFMFSMLLAYSLLHDALSSSQLGISTFIEKLGDFLQLIQLGKVLARDYWSILQASEIRHIYLASGLDPKHSQSVSPEAKDDLRAVESMLTRAMTALKIAHTLYQKHRQHRGLRTQAQAAFLVYTPLSFVDALRERQPEALVILAYYGILLSKCRDFWVVGNAGRRLVRLVASNLSPEWGRYMELPKQIVLEHPNLS</sequence>
<dbReference type="OrthoDB" id="4937900at2759"/>
<keyword evidence="2" id="KW-1185">Reference proteome</keyword>
<dbReference type="EMBL" id="JAGTJS010000027">
    <property type="protein sequence ID" value="KAH7234207.1"/>
    <property type="molecule type" value="Genomic_DNA"/>
</dbReference>
<evidence type="ECO:0000313" key="1">
    <source>
        <dbReference type="EMBL" id="KAH7234207.1"/>
    </source>
</evidence>
<organism evidence="1 2">
    <name type="scientific">Fusarium solani</name>
    <name type="common">Filamentous fungus</name>
    <dbReference type="NCBI Taxonomy" id="169388"/>
    <lineage>
        <taxon>Eukaryota</taxon>
        <taxon>Fungi</taxon>
        <taxon>Dikarya</taxon>
        <taxon>Ascomycota</taxon>
        <taxon>Pezizomycotina</taxon>
        <taxon>Sordariomycetes</taxon>
        <taxon>Hypocreomycetidae</taxon>
        <taxon>Hypocreales</taxon>
        <taxon>Nectriaceae</taxon>
        <taxon>Fusarium</taxon>
        <taxon>Fusarium solani species complex</taxon>
    </lineage>
</organism>
<dbReference type="AlphaFoldDB" id="A0A9P9JQQ8"/>
<name>A0A9P9JQQ8_FUSSL</name>
<protein>
    <submittedName>
        <fullName evidence="1">Uncharacterized protein</fullName>
    </submittedName>
</protein>
<accession>A0A9P9JQQ8</accession>
<reference evidence="1" key="1">
    <citation type="journal article" date="2021" name="Nat. Commun.">
        <title>Genetic determinants of endophytism in the Arabidopsis root mycobiome.</title>
        <authorList>
            <person name="Mesny F."/>
            <person name="Miyauchi S."/>
            <person name="Thiergart T."/>
            <person name="Pickel B."/>
            <person name="Atanasova L."/>
            <person name="Karlsson M."/>
            <person name="Huettel B."/>
            <person name="Barry K.W."/>
            <person name="Haridas S."/>
            <person name="Chen C."/>
            <person name="Bauer D."/>
            <person name="Andreopoulos W."/>
            <person name="Pangilinan J."/>
            <person name="LaButti K."/>
            <person name="Riley R."/>
            <person name="Lipzen A."/>
            <person name="Clum A."/>
            <person name="Drula E."/>
            <person name="Henrissat B."/>
            <person name="Kohler A."/>
            <person name="Grigoriev I.V."/>
            <person name="Martin F.M."/>
            <person name="Hacquard S."/>
        </authorList>
    </citation>
    <scope>NUCLEOTIDE SEQUENCE</scope>
    <source>
        <strain evidence="1">FSSC 5 MPI-SDFR-AT-0091</strain>
    </source>
</reference>
<dbReference type="PANTHER" id="PTHR47784:SF4">
    <property type="entry name" value="ZN(II)2CYS6 TRANSCRIPTION FACTOR (EUROFUNG)"/>
    <property type="match status" value="1"/>
</dbReference>
<evidence type="ECO:0000313" key="2">
    <source>
        <dbReference type="Proteomes" id="UP000736672"/>
    </source>
</evidence>
<dbReference type="PANTHER" id="PTHR47784">
    <property type="entry name" value="STEROL UPTAKE CONTROL PROTEIN 2"/>
    <property type="match status" value="1"/>
</dbReference>
<dbReference type="InterPro" id="IPR053157">
    <property type="entry name" value="Sterol_Uptake_Regulator"/>
</dbReference>
<dbReference type="Proteomes" id="UP000736672">
    <property type="component" value="Unassembled WGS sequence"/>
</dbReference>
<comment type="caution">
    <text evidence="1">The sequence shown here is derived from an EMBL/GenBank/DDBJ whole genome shotgun (WGS) entry which is preliminary data.</text>
</comment>